<organism evidence="3 4">
    <name type="scientific">Dasania phycosphaerae</name>
    <dbReference type="NCBI Taxonomy" id="2950436"/>
    <lineage>
        <taxon>Bacteria</taxon>
        <taxon>Pseudomonadati</taxon>
        <taxon>Pseudomonadota</taxon>
        <taxon>Gammaproteobacteria</taxon>
        <taxon>Cellvibrionales</taxon>
        <taxon>Spongiibacteraceae</taxon>
        <taxon>Dasania</taxon>
    </lineage>
</organism>
<accession>A0A9J6RPZ2</accession>
<dbReference type="SUPFAM" id="SSF56935">
    <property type="entry name" value="Porins"/>
    <property type="match status" value="1"/>
</dbReference>
<keyword evidence="2" id="KW-0732">Signal</keyword>
<dbReference type="Gene3D" id="2.40.160.10">
    <property type="entry name" value="Porin"/>
    <property type="match status" value="1"/>
</dbReference>
<evidence type="ECO:0008006" key="5">
    <source>
        <dbReference type="Google" id="ProtNLM"/>
    </source>
</evidence>
<gene>
    <name evidence="3" type="ORF">O0V09_16335</name>
</gene>
<dbReference type="Proteomes" id="UP001069090">
    <property type="component" value="Unassembled WGS sequence"/>
</dbReference>
<evidence type="ECO:0000256" key="2">
    <source>
        <dbReference type="SAM" id="SignalP"/>
    </source>
</evidence>
<sequence>MKLKKIARSIMFTVAAVTVSTAVFAEPAVEGLADRLERMQQEMDVLKQQLKNSATKEEVQVIKQDVATAGEWLQPDTLIHMAGYADVGYTDTESADGSFNVGTFAPIFHFQYRDLVMLEAELEIEVGDDGDTETALEYLTIDWFMNDYMILVGGKFLSPVGQFRQNLHPSWINKLPSAPPGFGHDGAAPVSDVGFQLRGGFPIGSVRTNYALYVSNGPELVAEMEEEDGEIEFELDGVEAEGFGSDSDGEKVVGGRLGFIPFAGFELGISAASGQATVTSIHEGDSSLLGGERARDYDVIGADFNWQYNAFNLRGEYVETEVGADTGSGTTASNGATWDTWYTQGAYRLNQTKWELVARYTDFDSPHNSQDQQQWALGANYLFTNSFIGKFSYEFNDGENGSAADDNRFLFQMAYGF</sequence>
<feature type="coiled-coil region" evidence="1">
    <location>
        <begin position="29"/>
        <end position="56"/>
    </location>
</feature>
<feature type="chain" id="PRO_5039925816" description="Porin" evidence="2">
    <location>
        <begin position="26"/>
        <end position="417"/>
    </location>
</feature>
<protein>
    <recommendedName>
        <fullName evidence="5">Porin</fullName>
    </recommendedName>
</protein>
<evidence type="ECO:0000256" key="1">
    <source>
        <dbReference type="SAM" id="Coils"/>
    </source>
</evidence>
<keyword evidence="4" id="KW-1185">Reference proteome</keyword>
<keyword evidence="1" id="KW-0175">Coiled coil</keyword>
<dbReference type="EMBL" id="JAPTGG010000016">
    <property type="protein sequence ID" value="MCZ0866782.1"/>
    <property type="molecule type" value="Genomic_DNA"/>
</dbReference>
<feature type="signal peptide" evidence="2">
    <location>
        <begin position="1"/>
        <end position="25"/>
    </location>
</feature>
<name>A0A9J6RPZ2_9GAMM</name>
<comment type="caution">
    <text evidence="3">The sequence shown here is derived from an EMBL/GenBank/DDBJ whole genome shotgun (WGS) entry which is preliminary data.</text>
</comment>
<evidence type="ECO:0000313" key="4">
    <source>
        <dbReference type="Proteomes" id="UP001069090"/>
    </source>
</evidence>
<dbReference type="AlphaFoldDB" id="A0A9J6RPZ2"/>
<reference evidence="3 4" key="1">
    <citation type="submission" date="2022-12" db="EMBL/GenBank/DDBJ databases">
        <title>Dasania phycosphaerae sp. nov., isolated from particulate material of the south coast of Korea.</title>
        <authorList>
            <person name="Jiang Y."/>
        </authorList>
    </citation>
    <scope>NUCLEOTIDE SEQUENCE [LARGE SCALE GENOMIC DNA]</scope>
    <source>
        <strain evidence="3 4">GY-19</strain>
    </source>
</reference>
<dbReference type="RefSeq" id="WP_268905294.1">
    <property type="nucleotide sequence ID" value="NZ_JAPTGG010000016.1"/>
</dbReference>
<proteinExistence type="predicted"/>
<dbReference type="InterPro" id="IPR023614">
    <property type="entry name" value="Porin_dom_sf"/>
</dbReference>
<evidence type="ECO:0000313" key="3">
    <source>
        <dbReference type="EMBL" id="MCZ0866782.1"/>
    </source>
</evidence>